<sequence>MKLTLPKIGPGALVAAAFIGPGTVTACTLAGANFGYALVWALLFATIATIILQDMSARLGAGAKLGLGEALMQNAKSPALKIASAILVFAALAIGNAAYEAGNLAGGALGIEAIFGEASPDRRIFILALAALAAGLLLHGKYKLLERILVMLVLIMSAAFLIAAIMVRPDFRALFNGLIPSIPEGGLLTAIALIGTTIVPYNLFLHAAAARERWHGENDVQSARTDTLVSIGLGGLVSILILTTAAATMFGSDLVVSNAADLARSIEPAFGEAAKYLVGTGLLAAGLTSSITAPMATAYVVTEIWPQNDESKRKTIFRATSLIVLATGVIFSVSGIKPISLILIAQTANGLLLPIIATFLLMVMNRKALLGQYANSLSSNIAGAIVLLVTLGLGLRGIARAFSIWP</sequence>
<keyword evidence="9" id="KW-1185">Reference proteome</keyword>
<evidence type="ECO:0000256" key="2">
    <source>
        <dbReference type="ARBA" id="ARBA00022448"/>
    </source>
</evidence>
<evidence type="ECO:0000256" key="7">
    <source>
        <dbReference type="SAM" id="Phobius"/>
    </source>
</evidence>
<feature type="transmembrane region" description="Helical" evidence="7">
    <location>
        <begin position="78"/>
        <end position="99"/>
    </location>
</feature>
<keyword evidence="5 7" id="KW-1133">Transmembrane helix</keyword>
<dbReference type="PRINTS" id="PR00447">
    <property type="entry name" value="NATRESASSCMP"/>
</dbReference>
<dbReference type="EMBL" id="CP001678">
    <property type="protein sequence ID" value="ACT57876.1"/>
    <property type="molecule type" value="Genomic_DNA"/>
</dbReference>
<protein>
    <submittedName>
        <fullName evidence="8">Natural resistance-associated macrophage protein</fullName>
    </submittedName>
</protein>
<dbReference type="Pfam" id="PF01566">
    <property type="entry name" value="Nramp"/>
    <property type="match status" value="1"/>
</dbReference>
<feature type="transmembrane region" description="Helical" evidence="7">
    <location>
        <begin position="228"/>
        <end position="256"/>
    </location>
</feature>
<evidence type="ECO:0000313" key="9">
    <source>
        <dbReference type="Proteomes" id="UP000002745"/>
    </source>
</evidence>
<dbReference type="GO" id="GO:0015293">
    <property type="term" value="F:symporter activity"/>
    <property type="evidence" value="ECO:0007669"/>
    <property type="project" value="UniProtKB-KW"/>
</dbReference>
<dbReference type="NCBIfam" id="NF037982">
    <property type="entry name" value="Nramp_1"/>
    <property type="match status" value="1"/>
</dbReference>
<dbReference type="GO" id="GO:0005384">
    <property type="term" value="F:manganese ion transmembrane transporter activity"/>
    <property type="evidence" value="ECO:0007669"/>
    <property type="project" value="TreeGrafter"/>
</dbReference>
<dbReference type="eggNOG" id="COG1914">
    <property type="taxonomic scope" value="Bacteria"/>
</dbReference>
<accession>C6XL47</accession>
<comment type="subcellular location">
    <subcellularLocation>
        <location evidence="1">Membrane</location>
        <topology evidence="1">Multi-pass membrane protein</topology>
    </subcellularLocation>
</comment>
<feature type="transmembrane region" description="Helical" evidence="7">
    <location>
        <begin position="149"/>
        <end position="167"/>
    </location>
</feature>
<dbReference type="Proteomes" id="UP000002745">
    <property type="component" value="Chromosome"/>
</dbReference>
<dbReference type="HOGENOM" id="CLU_020088_6_3_5"/>
<dbReference type="GO" id="GO:0034755">
    <property type="term" value="P:iron ion transmembrane transport"/>
    <property type="evidence" value="ECO:0007669"/>
    <property type="project" value="TreeGrafter"/>
</dbReference>
<dbReference type="KEGG" id="hba:Hbal_0174"/>
<dbReference type="InterPro" id="IPR001046">
    <property type="entry name" value="NRAMP_fam"/>
</dbReference>
<dbReference type="RefSeq" id="WP_012778034.1">
    <property type="nucleotide sequence ID" value="NC_012982.1"/>
</dbReference>
<keyword evidence="6 7" id="KW-0472">Membrane</keyword>
<feature type="transmembrane region" description="Helical" evidence="7">
    <location>
        <begin position="351"/>
        <end position="369"/>
    </location>
</feature>
<organism evidence="8 9">
    <name type="scientific">Hirschia baltica (strain ATCC 49814 / DSM 5838 / IFAM 1418)</name>
    <dbReference type="NCBI Taxonomy" id="582402"/>
    <lineage>
        <taxon>Bacteria</taxon>
        <taxon>Pseudomonadati</taxon>
        <taxon>Pseudomonadota</taxon>
        <taxon>Alphaproteobacteria</taxon>
        <taxon>Hyphomonadales</taxon>
        <taxon>Hyphomonadaceae</taxon>
        <taxon>Hirschia</taxon>
    </lineage>
</organism>
<dbReference type="PROSITE" id="PS51257">
    <property type="entry name" value="PROKAR_LIPOPROTEIN"/>
    <property type="match status" value="1"/>
</dbReference>
<reference evidence="9" key="1">
    <citation type="journal article" date="2011" name="J. Bacteriol.">
        <title>Genome sequences of eight morphologically diverse alphaproteobacteria.</title>
        <authorList>
            <consortium name="US DOE Joint Genome Institute"/>
            <person name="Brown P.J."/>
            <person name="Kysela D.T."/>
            <person name="Buechlein A."/>
            <person name="Hemmerich C."/>
            <person name="Brun Y.V."/>
        </authorList>
    </citation>
    <scope>NUCLEOTIDE SEQUENCE [LARGE SCALE GENOMIC DNA]</scope>
    <source>
        <strain evidence="9">ATCC 49814 / DSM 5838 / IFAM 1418</strain>
    </source>
</reference>
<dbReference type="GO" id="GO:0005886">
    <property type="term" value="C:plasma membrane"/>
    <property type="evidence" value="ECO:0007669"/>
    <property type="project" value="TreeGrafter"/>
</dbReference>
<dbReference type="OrthoDB" id="9787548at2"/>
<evidence type="ECO:0000256" key="1">
    <source>
        <dbReference type="ARBA" id="ARBA00004141"/>
    </source>
</evidence>
<feature type="transmembrane region" description="Helical" evidence="7">
    <location>
        <begin position="322"/>
        <end position="345"/>
    </location>
</feature>
<dbReference type="AlphaFoldDB" id="C6XL47"/>
<keyword evidence="3 7" id="KW-0812">Transmembrane</keyword>
<dbReference type="PANTHER" id="PTHR11706:SF33">
    <property type="entry name" value="NATURAL RESISTANCE-ASSOCIATED MACROPHAGE PROTEIN 2"/>
    <property type="match status" value="1"/>
</dbReference>
<evidence type="ECO:0000256" key="4">
    <source>
        <dbReference type="ARBA" id="ARBA00022847"/>
    </source>
</evidence>
<gene>
    <name evidence="8" type="ordered locus">Hbal_0174</name>
</gene>
<feature type="transmembrane region" description="Helical" evidence="7">
    <location>
        <begin position="187"/>
        <end position="207"/>
    </location>
</feature>
<keyword evidence="2" id="KW-0813">Transport</keyword>
<evidence type="ECO:0000313" key="8">
    <source>
        <dbReference type="EMBL" id="ACT57876.1"/>
    </source>
</evidence>
<dbReference type="STRING" id="582402.Hbal_0174"/>
<dbReference type="PANTHER" id="PTHR11706">
    <property type="entry name" value="SOLUTE CARRIER PROTEIN FAMILY 11 MEMBER"/>
    <property type="match status" value="1"/>
</dbReference>
<evidence type="ECO:0000256" key="3">
    <source>
        <dbReference type="ARBA" id="ARBA00022692"/>
    </source>
</evidence>
<feature type="transmembrane region" description="Helical" evidence="7">
    <location>
        <begin position="276"/>
        <end position="301"/>
    </location>
</feature>
<feature type="transmembrane region" description="Helical" evidence="7">
    <location>
        <begin position="381"/>
        <end position="399"/>
    </location>
</feature>
<feature type="transmembrane region" description="Helical" evidence="7">
    <location>
        <begin position="36"/>
        <end position="57"/>
    </location>
</feature>
<evidence type="ECO:0000256" key="5">
    <source>
        <dbReference type="ARBA" id="ARBA00022989"/>
    </source>
</evidence>
<keyword evidence="4" id="KW-0769">Symport</keyword>
<name>C6XL47_HIRBI</name>
<feature type="transmembrane region" description="Helical" evidence="7">
    <location>
        <begin position="124"/>
        <end position="142"/>
    </location>
</feature>
<evidence type="ECO:0000256" key="6">
    <source>
        <dbReference type="ARBA" id="ARBA00023136"/>
    </source>
</evidence>
<proteinExistence type="predicted"/>
<dbReference type="GO" id="GO:0015086">
    <property type="term" value="F:cadmium ion transmembrane transporter activity"/>
    <property type="evidence" value="ECO:0007669"/>
    <property type="project" value="TreeGrafter"/>
</dbReference>